<gene>
    <name evidence="1" type="ORF">AJ79_01437</name>
</gene>
<evidence type="ECO:0000313" key="1">
    <source>
        <dbReference type="EMBL" id="PGH17053.1"/>
    </source>
</evidence>
<organism evidence="1 2">
    <name type="scientific">Helicocarpus griseus UAMH5409</name>
    <dbReference type="NCBI Taxonomy" id="1447875"/>
    <lineage>
        <taxon>Eukaryota</taxon>
        <taxon>Fungi</taxon>
        <taxon>Dikarya</taxon>
        <taxon>Ascomycota</taxon>
        <taxon>Pezizomycotina</taxon>
        <taxon>Eurotiomycetes</taxon>
        <taxon>Eurotiomycetidae</taxon>
        <taxon>Onygenales</taxon>
        <taxon>Ajellomycetaceae</taxon>
        <taxon>Helicocarpus</taxon>
    </lineage>
</organism>
<accession>A0A2B7Y7P3</accession>
<dbReference type="AlphaFoldDB" id="A0A2B7Y7P3"/>
<name>A0A2B7Y7P3_9EURO</name>
<protein>
    <recommendedName>
        <fullName evidence="3">Fungal-type protein kinase domain-containing protein</fullName>
    </recommendedName>
</protein>
<dbReference type="EMBL" id="PDNB01000013">
    <property type="protein sequence ID" value="PGH17053.1"/>
    <property type="molecule type" value="Genomic_DNA"/>
</dbReference>
<evidence type="ECO:0008006" key="3">
    <source>
        <dbReference type="Google" id="ProtNLM"/>
    </source>
</evidence>
<dbReference type="OrthoDB" id="4175439at2759"/>
<proteinExistence type="predicted"/>
<comment type="caution">
    <text evidence="1">The sequence shown here is derived from an EMBL/GenBank/DDBJ whole genome shotgun (WGS) entry which is preliminary data.</text>
</comment>
<dbReference type="Proteomes" id="UP000223968">
    <property type="component" value="Unassembled WGS sequence"/>
</dbReference>
<reference evidence="1 2" key="1">
    <citation type="submission" date="2017-10" db="EMBL/GenBank/DDBJ databases">
        <title>Comparative genomics in systemic dimorphic fungi from Ajellomycetaceae.</title>
        <authorList>
            <person name="Munoz J.F."/>
            <person name="Mcewen J.G."/>
            <person name="Clay O.K."/>
            <person name="Cuomo C.A."/>
        </authorList>
    </citation>
    <scope>NUCLEOTIDE SEQUENCE [LARGE SCALE GENOMIC DNA]</scope>
    <source>
        <strain evidence="1 2">UAMH5409</strain>
    </source>
</reference>
<sequence>MAPIEYEPFRDAKEFSDLMFNLFKLYNKEYHEAMHTFSFLQRTKDVKVVCKDTTSEKVKFVIPAGLENAIQNCEMINSPESNNSAISAPTNGSWASWTSIAIGYALREAGASGAFRGERVFGGPLLGVLCRGLVDKSCRRVIFGYQLFQHSPKHWVLTIQDHTPLEPEEMDDKDYLRHIEILAITAIFYEQMNKLDYVREKNKYLPILTYQDGLLTATVVTFATGKVRVVQASCDPSQEYPELNIALRAVHDLKMSCYNKAVLHEIVKWILCPPDPPRELPLRISRKA</sequence>
<keyword evidence="2" id="KW-1185">Reference proteome</keyword>
<evidence type="ECO:0000313" key="2">
    <source>
        <dbReference type="Proteomes" id="UP000223968"/>
    </source>
</evidence>